<proteinExistence type="predicted"/>
<dbReference type="RefSeq" id="WP_005581604.1">
    <property type="nucleotide sequence ID" value="NZ_FORO01000060.1"/>
</dbReference>
<feature type="region of interest" description="Disordered" evidence="1">
    <location>
        <begin position="26"/>
        <end position="64"/>
    </location>
</feature>
<dbReference type="Proteomes" id="UP000182829">
    <property type="component" value="Unassembled WGS sequence"/>
</dbReference>
<accession>A0A1I3TJG0</accession>
<organism evidence="2 3">
    <name type="scientific">Natronobacterium gregoryi</name>
    <dbReference type="NCBI Taxonomy" id="44930"/>
    <lineage>
        <taxon>Archaea</taxon>
        <taxon>Methanobacteriati</taxon>
        <taxon>Methanobacteriota</taxon>
        <taxon>Stenosarchaea group</taxon>
        <taxon>Halobacteria</taxon>
        <taxon>Halobacteriales</taxon>
        <taxon>Natrialbaceae</taxon>
        <taxon>Natronobacterium</taxon>
    </lineage>
</organism>
<dbReference type="EMBL" id="FORO01000060">
    <property type="protein sequence ID" value="SFJ69756.1"/>
    <property type="molecule type" value="Genomic_DNA"/>
</dbReference>
<dbReference type="OrthoDB" id="206328at2157"/>
<reference evidence="2 3" key="1">
    <citation type="submission" date="2016-10" db="EMBL/GenBank/DDBJ databases">
        <authorList>
            <person name="de Groot N.N."/>
        </authorList>
    </citation>
    <scope>NUCLEOTIDE SEQUENCE [LARGE SCALE GENOMIC DNA]</scope>
    <source>
        <strain evidence="2 3">SP2</strain>
    </source>
</reference>
<sequence>MGRNTQRTRRRLLGVAGATASAILVAGCADEPEDEENGVQPEGEEDEDPAGGEEEPSIEADDAD</sequence>
<evidence type="ECO:0000313" key="3">
    <source>
        <dbReference type="Proteomes" id="UP000182829"/>
    </source>
</evidence>
<gene>
    <name evidence="2" type="ORF">SAMN05443661_1601</name>
</gene>
<dbReference type="PROSITE" id="PS51257">
    <property type="entry name" value="PROKAR_LIPOPROTEIN"/>
    <property type="match status" value="1"/>
</dbReference>
<evidence type="ECO:0000313" key="2">
    <source>
        <dbReference type="EMBL" id="SFJ69756.1"/>
    </source>
</evidence>
<evidence type="ECO:0000256" key="1">
    <source>
        <dbReference type="SAM" id="MobiDB-lite"/>
    </source>
</evidence>
<name>A0A1I3TJG0_9EURY</name>
<dbReference type="GeneID" id="14206929"/>
<feature type="compositionally biased region" description="Acidic residues" evidence="1">
    <location>
        <begin position="30"/>
        <end position="64"/>
    </location>
</feature>
<protein>
    <submittedName>
        <fullName evidence="2">Uncharacterized protein</fullName>
    </submittedName>
</protein>
<dbReference type="AlphaFoldDB" id="A0A1I3TJG0"/>